<dbReference type="HOGENOM" id="CLU_1537951_0_0_6"/>
<evidence type="ECO:0000256" key="1">
    <source>
        <dbReference type="SAM" id="Phobius"/>
    </source>
</evidence>
<keyword evidence="1" id="KW-1133">Transmembrane helix</keyword>
<feature type="transmembrane region" description="Helical" evidence="1">
    <location>
        <begin position="147"/>
        <end position="166"/>
    </location>
</feature>
<feature type="transmembrane region" description="Helical" evidence="1">
    <location>
        <begin position="7"/>
        <end position="28"/>
    </location>
</feature>
<organism evidence="2 3">
    <name type="scientific">Gynuella sunshinyii YC6258</name>
    <dbReference type="NCBI Taxonomy" id="1445510"/>
    <lineage>
        <taxon>Bacteria</taxon>
        <taxon>Pseudomonadati</taxon>
        <taxon>Pseudomonadota</taxon>
        <taxon>Gammaproteobacteria</taxon>
        <taxon>Oceanospirillales</taxon>
        <taxon>Saccharospirillaceae</taxon>
        <taxon>Gynuella</taxon>
    </lineage>
</organism>
<protein>
    <submittedName>
        <fullName evidence="2">Uncharacterized protein</fullName>
    </submittedName>
</protein>
<proteinExistence type="predicted"/>
<evidence type="ECO:0000313" key="3">
    <source>
        <dbReference type="Proteomes" id="UP000032266"/>
    </source>
</evidence>
<dbReference type="RefSeq" id="WP_044617626.1">
    <property type="nucleotide sequence ID" value="NZ_CP007142.1"/>
</dbReference>
<name>A0A0C5V7B4_9GAMM</name>
<accession>A0A0C5V7B4</accession>
<feature type="transmembrane region" description="Helical" evidence="1">
    <location>
        <begin position="81"/>
        <end position="102"/>
    </location>
</feature>
<evidence type="ECO:0000313" key="2">
    <source>
        <dbReference type="EMBL" id="AJQ95295.1"/>
    </source>
</evidence>
<dbReference type="KEGG" id="gsn:YC6258_03259"/>
<sequence length="174" mass="19802">MKTSQVVVATFSSSTLLVLWSALFWNLAFSPEHFIPPIIESTDLQAILEPYQSGRYWLENDTLKALLIVNQQAGLKNQLELLMIVFTGYSVLCLLTCLLLVAAKIHTLHRGQRFTVVFGLGMVFSILQMMIQPVWYDLRTSGTYITMLYETISWLILATTMAFQLGTKKRNIFS</sequence>
<dbReference type="AlphaFoldDB" id="A0A0C5V7B4"/>
<dbReference type="EMBL" id="CP007142">
    <property type="protein sequence ID" value="AJQ95295.1"/>
    <property type="molecule type" value="Genomic_DNA"/>
</dbReference>
<keyword evidence="1" id="KW-0812">Transmembrane</keyword>
<keyword evidence="1" id="KW-0472">Membrane</keyword>
<keyword evidence="3" id="KW-1185">Reference proteome</keyword>
<dbReference type="Proteomes" id="UP000032266">
    <property type="component" value="Chromosome"/>
</dbReference>
<feature type="transmembrane region" description="Helical" evidence="1">
    <location>
        <begin position="114"/>
        <end position="135"/>
    </location>
</feature>
<reference evidence="2 3" key="1">
    <citation type="submission" date="2014-01" db="EMBL/GenBank/DDBJ databases">
        <title>Full genme sequencing of cellulolytic bacterium Gynuella sunshinyii YC6258T gen. nov., sp. nov.</title>
        <authorList>
            <person name="Khan H."/>
            <person name="Chung E.J."/>
            <person name="Chung Y.R."/>
        </authorList>
    </citation>
    <scope>NUCLEOTIDE SEQUENCE [LARGE SCALE GENOMIC DNA]</scope>
    <source>
        <strain evidence="2 3">YC6258</strain>
    </source>
</reference>
<gene>
    <name evidence="2" type="ORF">YC6258_03259</name>
</gene>